<keyword evidence="3 5" id="KW-0687">Ribonucleoprotein</keyword>
<protein>
    <recommendedName>
        <fullName evidence="4 5">Small ribosomal subunit protein uS2</fullName>
    </recommendedName>
</protein>
<proteinExistence type="inferred from homology"/>
<dbReference type="InterPro" id="IPR005706">
    <property type="entry name" value="Ribosomal_uS2_bac/mit/plastid"/>
</dbReference>
<dbReference type="SUPFAM" id="SSF52313">
    <property type="entry name" value="Ribosomal protein S2"/>
    <property type="match status" value="1"/>
</dbReference>
<comment type="caution">
    <text evidence="7">The sequence shown here is derived from an EMBL/GenBank/DDBJ whole genome shotgun (WGS) entry which is preliminary data.</text>
</comment>
<accession>A0A1F6BY47</accession>
<dbReference type="PANTHER" id="PTHR12534">
    <property type="entry name" value="30S RIBOSOMAL PROTEIN S2 PROKARYOTIC AND ORGANELLAR"/>
    <property type="match status" value="1"/>
</dbReference>
<evidence type="ECO:0000256" key="5">
    <source>
        <dbReference type="HAMAP-Rule" id="MF_00291"/>
    </source>
</evidence>
<gene>
    <name evidence="5" type="primary">rpsB</name>
    <name evidence="7" type="ORF">A2837_01525</name>
</gene>
<dbReference type="InterPro" id="IPR023591">
    <property type="entry name" value="Ribosomal_uS2_flav_dom_sf"/>
</dbReference>
<dbReference type="GO" id="GO:0006412">
    <property type="term" value="P:translation"/>
    <property type="evidence" value="ECO:0007669"/>
    <property type="project" value="UniProtKB-UniRule"/>
</dbReference>
<dbReference type="EMBL" id="MFKO01000002">
    <property type="protein sequence ID" value="OGG41874.1"/>
    <property type="molecule type" value="Genomic_DNA"/>
</dbReference>
<evidence type="ECO:0000256" key="6">
    <source>
        <dbReference type="RuleBase" id="RU003631"/>
    </source>
</evidence>
<dbReference type="NCBIfam" id="TIGR01011">
    <property type="entry name" value="rpsB_bact"/>
    <property type="match status" value="1"/>
</dbReference>
<organism evidence="7 8">
    <name type="scientific">Candidatus Kaiserbacteria bacterium RIFCSPHIGHO2_01_FULL_46_22</name>
    <dbReference type="NCBI Taxonomy" id="1798475"/>
    <lineage>
        <taxon>Bacteria</taxon>
        <taxon>Candidatus Kaiseribacteriota</taxon>
    </lineage>
</organism>
<dbReference type="Pfam" id="PF00318">
    <property type="entry name" value="Ribosomal_S2"/>
    <property type="match status" value="1"/>
</dbReference>
<dbReference type="CDD" id="cd01425">
    <property type="entry name" value="RPS2"/>
    <property type="match status" value="1"/>
</dbReference>
<dbReference type="Gene3D" id="3.40.50.10490">
    <property type="entry name" value="Glucose-6-phosphate isomerase like protein, domain 1"/>
    <property type="match status" value="1"/>
</dbReference>
<evidence type="ECO:0000313" key="7">
    <source>
        <dbReference type="EMBL" id="OGG41874.1"/>
    </source>
</evidence>
<name>A0A1F6BY47_9BACT</name>
<dbReference type="Gene3D" id="1.10.287.610">
    <property type="entry name" value="Helix hairpin bin"/>
    <property type="match status" value="1"/>
</dbReference>
<dbReference type="InterPro" id="IPR001865">
    <property type="entry name" value="Ribosomal_uS2"/>
</dbReference>
<keyword evidence="2 5" id="KW-0689">Ribosomal protein</keyword>
<dbReference type="GO" id="GO:0003735">
    <property type="term" value="F:structural constituent of ribosome"/>
    <property type="evidence" value="ECO:0007669"/>
    <property type="project" value="InterPro"/>
</dbReference>
<dbReference type="PROSITE" id="PS00963">
    <property type="entry name" value="RIBOSOMAL_S2_2"/>
    <property type="match status" value="1"/>
</dbReference>
<dbReference type="AlphaFoldDB" id="A0A1F6BY47"/>
<dbReference type="InterPro" id="IPR018130">
    <property type="entry name" value="Ribosomal_uS2_CS"/>
</dbReference>
<evidence type="ECO:0000256" key="4">
    <source>
        <dbReference type="ARBA" id="ARBA00035256"/>
    </source>
</evidence>
<evidence type="ECO:0000256" key="3">
    <source>
        <dbReference type="ARBA" id="ARBA00023274"/>
    </source>
</evidence>
<reference evidence="7 8" key="1">
    <citation type="journal article" date="2016" name="Nat. Commun.">
        <title>Thousands of microbial genomes shed light on interconnected biogeochemical processes in an aquifer system.</title>
        <authorList>
            <person name="Anantharaman K."/>
            <person name="Brown C.T."/>
            <person name="Hug L.A."/>
            <person name="Sharon I."/>
            <person name="Castelle C.J."/>
            <person name="Probst A.J."/>
            <person name="Thomas B.C."/>
            <person name="Singh A."/>
            <person name="Wilkins M.J."/>
            <person name="Karaoz U."/>
            <person name="Brodie E.L."/>
            <person name="Williams K.H."/>
            <person name="Hubbard S.S."/>
            <person name="Banfield J.F."/>
        </authorList>
    </citation>
    <scope>NUCLEOTIDE SEQUENCE [LARGE SCALE GENOMIC DNA]</scope>
</reference>
<dbReference type="Proteomes" id="UP000176322">
    <property type="component" value="Unassembled WGS sequence"/>
</dbReference>
<sequence length="245" mass="27502">MSNQNLIDRMFAAGAHFGFKKSRRHPSMKPYLFGSKEGTDIFDLEHSVALLESAKEALKTAGMEGKTVLFVGTKEEVSKQVREQAEKISTPYVTNRWVGGMLTNWSEVKKRLGRLSDLVSQGESGELERKYTKKERVVITRELNKLMHNFGGIRTLERLPDMLVIIDPRHDKLAVAEAREKNIPIVAVMSSDNDAKSADYPVVQNDTLRASVDIALTELAQAYAEGKAAFVPKPTSLNNRRRITR</sequence>
<dbReference type="GO" id="GO:0015935">
    <property type="term" value="C:small ribosomal subunit"/>
    <property type="evidence" value="ECO:0007669"/>
    <property type="project" value="InterPro"/>
</dbReference>
<comment type="similarity">
    <text evidence="1 5 6">Belongs to the universal ribosomal protein uS2 family.</text>
</comment>
<evidence type="ECO:0000256" key="2">
    <source>
        <dbReference type="ARBA" id="ARBA00022980"/>
    </source>
</evidence>
<dbReference type="PANTHER" id="PTHR12534:SF0">
    <property type="entry name" value="SMALL RIBOSOMAL SUBUNIT PROTEIN US2M"/>
    <property type="match status" value="1"/>
</dbReference>
<dbReference type="STRING" id="1798475.A2837_01525"/>
<evidence type="ECO:0000313" key="8">
    <source>
        <dbReference type="Proteomes" id="UP000176322"/>
    </source>
</evidence>
<dbReference type="HAMAP" id="MF_00291_B">
    <property type="entry name" value="Ribosomal_uS2_B"/>
    <property type="match status" value="1"/>
</dbReference>
<dbReference type="PRINTS" id="PR00395">
    <property type="entry name" value="RIBOSOMALS2"/>
</dbReference>
<evidence type="ECO:0000256" key="1">
    <source>
        <dbReference type="ARBA" id="ARBA00006242"/>
    </source>
</evidence>